<dbReference type="Gene3D" id="3.50.4.10">
    <property type="entry name" value="Hepatocyte Growth Factor"/>
    <property type="match status" value="2"/>
</dbReference>
<dbReference type="AlphaFoldDB" id="A0AAV2RDR2"/>
<dbReference type="InterPro" id="IPR001507">
    <property type="entry name" value="ZP_dom"/>
</dbReference>
<dbReference type="SMART" id="SM00241">
    <property type="entry name" value="ZP"/>
    <property type="match status" value="1"/>
</dbReference>
<feature type="chain" id="PRO_5043550835" evidence="2">
    <location>
        <begin position="29"/>
        <end position="668"/>
    </location>
</feature>
<dbReference type="PROSITE" id="PS51034">
    <property type="entry name" value="ZP_2"/>
    <property type="match status" value="1"/>
</dbReference>
<dbReference type="InterPro" id="IPR056953">
    <property type="entry name" value="CUT_N"/>
</dbReference>
<evidence type="ECO:0000259" key="4">
    <source>
        <dbReference type="PROSITE" id="PS51034"/>
    </source>
</evidence>
<dbReference type="GO" id="GO:0009653">
    <property type="term" value="P:anatomical structure morphogenesis"/>
    <property type="evidence" value="ECO:0007669"/>
    <property type="project" value="TreeGrafter"/>
</dbReference>
<feature type="domain" description="Apple" evidence="3">
    <location>
        <begin position="43"/>
        <end position="126"/>
    </location>
</feature>
<gene>
    <name evidence="5" type="ORF">MNOR_LOCUS24009</name>
</gene>
<evidence type="ECO:0000313" key="6">
    <source>
        <dbReference type="Proteomes" id="UP001497623"/>
    </source>
</evidence>
<feature type="domain" description="ZP" evidence="4">
    <location>
        <begin position="313"/>
        <end position="555"/>
    </location>
</feature>
<feature type="domain" description="Apple" evidence="3">
    <location>
        <begin position="134"/>
        <end position="218"/>
    </location>
</feature>
<dbReference type="InterPro" id="IPR052774">
    <property type="entry name" value="Celegans_DevNeuronal_Protein"/>
</dbReference>
<dbReference type="PANTHER" id="PTHR47327">
    <property type="entry name" value="FI18240P1-RELATED"/>
    <property type="match status" value="1"/>
</dbReference>
<name>A0AAV2RDR2_MEGNR</name>
<proteinExistence type="predicted"/>
<dbReference type="SMART" id="SM00473">
    <property type="entry name" value="PAN_AP"/>
    <property type="match status" value="3"/>
</dbReference>
<accession>A0AAV2RDR2</accession>
<evidence type="ECO:0000259" key="3">
    <source>
        <dbReference type="PROSITE" id="PS50948"/>
    </source>
</evidence>
<dbReference type="PANTHER" id="PTHR47327:SF2">
    <property type="entry name" value="FI18240P1-RELATED"/>
    <property type="match status" value="1"/>
</dbReference>
<feature type="signal peptide" evidence="2">
    <location>
        <begin position="1"/>
        <end position="28"/>
    </location>
</feature>
<sequence length="668" mass="74106">MAKNNFIALAKLVILLVTVTNLMEKVVAQRPTDTPFTDTSDDCDGDTSFELITGYVYSSADDIMDSKIGTLQLTECIELCQSQPQCQALNFETGLCVLFRSQAGDNSGLLAVSQFPVFTLYGQKICLSSSRPPCDSPWAYETTPGLAITNGFTADVRPASSRKDCALMCVMEDKFICRAAAWDASNNECKLAQVDRNMAGRKQLLQPDDSIDYLELACVTKPERMCEFQRFPGKILKTVDAVYQDVQSEEECKERCLNADFACYSYDFMSAGEEICRLSHHSAATLAHIQEPYLEIANATTYELQSCYQVSVECRGSEMLARISTSTLFEGKVYAKARPNSCVVDVKNTTEFEITLPYNDVNCDVVQEGPGTFSSNIVIQHHDMIVTSADIGLALHCKYLLENQTVTNSLLSGLEVRTQSDENIIEETIVISSPNVTMLVTDVLGQDIVSAQVGDNLALRFEILELDSPYEIFVRELIAMDGQDNSEILLIDEDGCPTDPTIMQQVIQVQSGKILHAPFQAFKFPASPIVQFRALVTPCLPRCEPVTCNLLGFDGARRRTSSYGRKKREVTEAYEKDIRVAQSVLITDKFQFSAIEKEDIEQELVLEGSCSSSFTSVVIACSLFLVAQLVLLMAWSYLWHKKRATKQIEPSLSQPSSLYFNGSCNTSV</sequence>
<dbReference type="Proteomes" id="UP001497623">
    <property type="component" value="Unassembled WGS sequence"/>
</dbReference>
<dbReference type="PROSITE" id="PS50948">
    <property type="entry name" value="PAN"/>
    <property type="match status" value="3"/>
</dbReference>
<dbReference type="Pfam" id="PF25057">
    <property type="entry name" value="CUT_N"/>
    <property type="match status" value="1"/>
</dbReference>
<feature type="transmembrane region" description="Helical" evidence="1">
    <location>
        <begin position="617"/>
        <end position="638"/>
    </location>
</feature>
<reference evidence="5 6" key="1">
    <citation type="submission" date="2024-05" db="EMBL/GenBank/DDBJ databases">
        <authorList>
            <person name="Wallberg A."/>
        </authorList>
    </citation>
    <scope>NUCLEOTIDE SEQUENCE [LARGE SCALE GENOMIC DNA]</scope>
</reference>
<keyword evidence="6" id="KW-1185">Reference proteome</keyword>
<evidence type="ECO:0000256" key="1">
    <source>
        <dbReference type="SAM" id="Phobius"/>
    </source>
</evidence>
<protein>
    <submittedName>
        <fullName evidence="5">Uncharacterized protein</fullName>
    </submittedName>
</protein>
<dbReference type="Pfam" id="PF00024">
    <property type="entry name" value="PAN_1"/>
    <property type="match status" value="3"/>
</dbReference>
<feature type="domain" description="Apple" evidence="3">
    <location>
        <begin position="226"/>
        <end position="307"/>
    </location>
</feature>
<keyword evidence="1" id="KW-1133">Transmembrane helix</keyword>
<evidence type="ECO:0000256" key="2">
    <source>
        <dbReference type="SAM" id="SignalP"/>
    </source>
</evidence>
<dbReference type="InterPro" id="IPR003609">
    <property type="entry name" value="Pan_app"/>
</dbReference>
<evidence type="ECO:0000313" key="5">
    <source>
        <dbReference type="EMBL" id="CAL4123343.1"/>
    </source>
</evidence>
<dbReference type="EMBL" id="CAXKWB010021660">
    <property type="protein sequence ID" value="CAL4123343.1"/>
    <property type="molecule type" value="Genomic_DNA"/>
</dbReference>
<keyword evidence="1" id="KW-0812">Transmembrane</keyword>
<feature type="non-terminal residue" evidence="5">
    <location>
        <position position="668"/>
    </location>
</feature>
<keyword evidence="1" id="KW-0472">Membrane</keyword>
<organism evidence="5 6">
    <name type="scientific">Meganyctiphanes norvegica</name>
    <name type="common">Northern krill</name>
    <name type="synonym">Thysanopoda norvegica</name>
    <dbReference type="NCBI Taxonomy" id="48144"/>
    <lineage>
        <taxon>Eukaryota</taxon>
        <taxon>Metazoa</taxon>
        <taxon>Ecdysozoa</taxon>
        <taxon>Arthropoda</taxon>
        <taxon>Crustacea</taxon>
        <taxon>Multicrustacea</taxon>
        <taxon>Malacostraca</taxon>
        <taxon>Eumalacostraca</taxon>
        <taxon>Eucarida</taxon>
        <taxon>Euphausiacea</taxon>
        <taxon>Euphausiidae</taxon>
        <taxon>Meganyctiphanes</taxon>
    </lineage>
</organism>
<comment type="caution">
    <text evidence="5">The sequence shown here is derived from an EMBL/GenBank/DDBJ whole genome shotgun (WGS) entry which is preliminary data.</text>
</comment>
<keyword evidence="2" id="KW-0732">Signal</keyword>
<dbReference type="SUPFAM" id="SSF57414">
    <property type="entry name" value="Hairpin loop containing domain-like"/>
    <property type="match status" value="2"/>
</dbReference>